<reference evidence="1 2" key="1">
    <citation type="submission" date="2019-01" db="EMBL/GenBank/DDBJ databases">
        <title>Coherence of Microcystis species and biogeography revealed through population genomics.</title>
        <authorList>
            <person name="Perez-Carrascal O.M."/>
            <person name="Terrat Y."/>
            <person name="Giani A."/>
            <person name="Fortin N."/>
            <person name="Tromas N."/>
            <person name="Shapiro B.J."/>
        </authorList>
    </citation>
    <scope>NUCLEOTIDE SEQUENCE [LARGE SCALE GENOMIC DNA]</scope>
    <source>
        <strain evidence="1">Mw_MB_S_20031200_S109D</strain>
    </source>
</reference>
<proteinExistence type="predicted"/>
<accession>A0A552LXJ0</accession>
<dbReference type="EMBL" id="SFAP01000114">
    <property type="protein sequence ID" value="TRV24931.1"/>
    <property type="molecule type" value="Genomic_DNA"/>
</dbReference>
<evidence type="ECO:0000313" key="1">
    <source>
        <dbReference type="EMBL" id="TRV24931.1"/>
    </source>
</evidence>
<evidence type="ECO:0000313" key="2">
    <source>
        <dbReference type="Proteomes" id="UP000318616"/>
    </source>
</evidence>
<dbReference type="AlphaFoldDB" id="A0A552LXJ0"/>
<sequence length="85" mass="9733">MPFFFIRGEHLSPRVRASQLGLTKGSQHSNHIVIIHGRLFTLMTKAVAGANPTGIFQLSRAIIFWVRRGTNFSVTCNEKGRWRFY</sequence>
<organism evidence="1 2">
    <name type="scientific">Microcystis wesenbergii Mw_MB_S_20031200_S109D</name>
    <dbReference type="NCBI Taxonomy" id="2486241"/>
    <lineage>
        <taxon>Bacteria</taxon>
        <taxon>Bacillati</taxon>
        <taxon>Cyanobacteriota</taxon>
        <taxon>Cyanophyceae</taxon>
        <taxon>Oscillatoriophycideae</taxon>
        <taxon>Chroococcales</taxon>
        <taxon>Microcystaceae</taxon>
        <taxon>Microcystis</taxon>
    </lineage>
</organism>
<protein>
    <submittedName>
        <fullName evidence="1">Uncharacterized protein</fullName>
    </submittedName>
</protein>
<comment type="caution">
    <text evidence="1">The sequence shown here is derived from an EMBL/GenBank/DDBJ whole genome shotgun (WGS) entry which is preliminary data.</text>
</comment>
<name>A0A552LXJ0_9CHRO</name>
<dbReference type="Proteomes" id="UP000318616">
    <property type="component" value="Unassembled WGS sequence"/>
</dbReference>
<gene>
    <name evidence="1" type="ORF">EWV88_08725</name>
</gene>